<dbReference type="Proteomes" id="UP000253647">
    <property type="component" value="Unassembled WGS sequence"/>
</dbReference>
<keyword evidence="3" id="KW-0862">Zinc</keyword>
<name>A0A368X4J8_MARNT</name>
<keyword evidence="2" id="KW-0863">Zinc-finger</keyword>
<evidence type="ECO:0000256" key="3">
    <source>
        <dbReference type="ARBA" id="ARBA00022833"/>
    </source>
</evidence>
<comment type="caution">
    <text evidence="5">The sequence shown here is derived from an EMBL/GenBank/DDBJ whole genome shotgun (WGS) entry which is preliminary data.</text>
</comment>
<dbReference type="SUPFAM" id="SSF57716">
    <property type="entry name" value="Glucocorticoid receptor-like (DNA-binding domain)"/>
    <property type="match status" value="1"/>
</dbReference>
<proteinExistence type="predicted"/>
<evidence type="ECO:0000256" key="1">
    <source>
        <dbReference type="ARBA" id="ARBA00022723"/>
    </source>
</evidence>
<dbReference type="InterPro" id="IPR000962">
    <property type="entry name" value="Znf_DskA_TraR"/>
</dbReference>
<reference evidence="5 6" key="1">
    <citation type="submission" date="2018-07" db="EMBL/GenBank/DDBJ databases">
        <title>Freshwater and sediment microbial communities from various areas in North America, analyzing microbe dynamics in response to fracking.</title>
        <authorList>
            <person name="Lamendella R."/>
        </authorList>
    </citation>
    <scope>NUCLEOTIDE SEQUENCE [LARGE SCALE GENOMIC DNA]</scope>
    <source>
        <strain evidence="5 6">105B</strain>
    </source>
</reference>
<evidence type="ECO:0000256" key="2">
    <source>
        <dbReference type="ARBA" id="ARBA00022771"/>
    </source>
</evidence>
<dbReference type="EMBL" id="QPJI01000023">
    <property type="protein sequence ID" value="RCW62619.1"/>
    <property type="molecule type" value="Genomic_DNA"/>
</dbReference>
<dbReference type="Gene3D" id="1.20.120.910">
    <property type="entry name" value="DksA, coiled-coil domain"/>
    <property type="match status" value="1"/>
</dbReference>
<feature type="domain" description="Zinc finger DksA/TraR C4-type" evidence="4">
    <location>
        <begin position="40"/>
        <end position="71"/>
    </location>
</feature>
<evidence type="ECO:0000313" key="5">
    <source>
        <dbReference type="EMBL" id="RCW62619.1"/>
    </source>
</evidence>
<dbReference type="Pfam" id="PF01258">
    <property type="entry name" value="zf-dskA_traR"/>
    <property type="match status" value="1"/>
</dbReference>
<evidence type="ECO:0000313" key="6">
    <source>
        <dbReference type="Proteomes" id="UP000253647"/>
    </source>
</evidence>
<dbReference type="AlphaFoldDB" id="A0A368X4J8"/>
<organism evidence="5 6">
    <name type="scientific">Marinobacter nauticus</name>
    <name type="common">Marinobacter hydrocarbonoclasticus</name>
    <name type="synonym">Marinobacter aquaeolei</name>
    <dbReference type="NCBI Taxonomy" id="2743"/>
    <lineage>
        <taxon>Bacteria</taxon>
        <taxon>Pseudomonadati</taxon>
        <taxon>Pseudomonadota</taxon>
        <taxon>Gammaproteobacteria</taxon>
        <taxon>Pseudomonadales</taxon>
        <taxon>Marinobacteraceae</taxon>
        <taxon>Marinobacter</taxon>
    </lineage>
</organism>
<accession>A0A368X4J8</accession>
<evidence type="ECO:0000259" key="4">
    <source>
        <dbReference type="Pfam" id="PF01258"/>
    </source>
</evidence>
<keyword evidence="1" id="KW-0479">Metal-binding</keyword>
<protein>
    <submittedName>
        <fullName evidence="5">DksA/TraR C4-type zinc finger protein</fullName>
    </submittedName>
</protein>
<gene>
    <name evidence="5" type="ORF">DET61_12321</name>
</gene>
<sequence>MNEKQFEEAQALTERITRAGIEQALQCHLEAPLEVNGQRFCLDCDERLTWARMQANPKAVRCVECQTDHDRRGK</sequence>
<dbReference type="RefSeq" id="WP_181861345.1">
    <property type="nucleotide sequence ID" value="NZ_QPJI01000023.1"/>
</dbReference>